<dbReference type="Proteomes" id="UP001642464">
    <property type="component" value="Unassembled WGS sequence"/>
</dbReference>
<gene>
    <name evidence="4" type="ORF">SCF082_LOCUS7777</name>
</gene>
<evidence type="ECO:0000256" key="1">
    <source>
        <dbReference type="ARBA" id="ARBA00010271"/>
    </source>
</evidence>
<accession>A0ABP0ILR7</accession>
<comment type="similarity">
    <text evidence="1">Belongs to the glycosyltransferase 47 family.</text>
</comment>
<comment type="caution">
    <text evidence="4">The sequence shown here is derived from an EMBL/GenBank/DDBJ whole genome shotgun (WGS) entry which is preliminary data.</text>
</comment>
<dbReference type="PANTHER" id="PTHR11062:SF281">
    <property type="entry name" value="EXOSTOSIN-LIKE 2"/>
    <property type="match status" value="1"/>
</dbReference>
<feature type="compositionally biased region" description="Basic and acidic residues" evidence="2">
    <location>
        <begin position="367"/>
        <end position="376"/>
    </location>
</feature>
<sequence>MGKRNLQRLLAQSANLEELIAIAAEFRPLHRWLPISHATAWHRLQKFGARGRGAIPRNGGALALARELTEAFPDVARLDVAVAQKDGRGPFMWATGAPSARGAANILFAWASLRFREGSATARLHLRLAAQHLVGCSEEELRVAYKKRALETWCCGCWVIWDPEVVQNSPQDPEAAQLWSQLLHLTPEKRALAITALPPKSKERLTAHLKRQKLADAAATVSAAVETPRPSTVALTASELEGLEQQLRAMEKTDRKRRRDLKILKALGQVLELLEFCIEETAEGRFGDESGEKELPLPLDEGDSGLLGALAWAEPMEDLCCHMEKIIAECKPQELSNVIYALGLLQHKEALWRSACSEAQRRAEEFVAQEGKEGRESNTTIWNLQVEPPRTETPEEDGTESVPPGEGGGPVRLRSVAAVDGSGAELLAWRVRCVWEQRCCVKNDPACWDDLYTRGKCCMGNETRRSRGDPTCWMDGYSYEERGEGFVRPDVGHPECCKENPKDGCWDANFGPERCCVDKELNVTDLTVNVLDREIDFAEAFGRILAHLNDDSDCEGEEFWNDVTPGERFFRDCSAEGTCGGKKTSAALNVSHTFGQVGRPPNDVILKLVSKRPGPKDPGRSKGRALRWAQEPQTWHADAAQCPEGALAAVDLVISDIDRALERWTWGGDVSEDTARTLAGLRHALAQRRPFASMQPWRTQDLMVEHVPRLYGLEGHHRCHGSSLRIYMYQLPQYAYMLKPVLRCSQKMSQCLASVHLHRWLMSGSCRTESPEEADLFYFPAYEACYNETACSSGDTERCFPQSFDPEELPFFHRRGGQDHIFVFACNLLPFMDLISIRTRNSIMVTVESFQAVNVAGPNMLAWLVYSKDVLIPGYIPAWRVSSMVAFCRPMIERTILATFHGHSRSSEKVGHMYKRSLMSEVRDRIISYFGQNSCCSAGPPVRDYFRRSGLSRFCLIPAGLTAWTIHLYEAFFFGCVPVILSDDLTVPFQAWAVGAPM</sequence>
<feature type="region of interest" description="Disordered" evidence="2">
    <location>
        <begin position="367"/>
        <end position="410"/>
    </location>
</feature>
<dbReference type="PANTHER" id="PTHR11062">
    <property type="entry name" value="EXOSTOSIN HEPARAN SULFATE GLYCOSYLTRANSFERASE -RELATED"/>
    <property type="match status" value="1"/>
</dbReference>
<evidence type="ECO:0000313" key="5">
    <source>
        <dbReference type="Proteomes" id="UP001642464"/>
    </source>
</evidence>
<feature type="domain" description="Exostosin GT47" evidence="3">
    <location>
        <begin position="722"/>
        <end position="990"/>
    </location>
</feature>
<proteinExistence type="inferred from homology"/>
<dbReference type="EMBL" id="CAXAMM010004446">
    <property type="protein sequence ID" value="CAK9003543.1"/>
    <property type="molecule type" value="Genomic_DNA"/>
</dbReference>
<name>A0ABP0ILR7_9DINO</name>
<keyword evidence="5" id="KW-1185">Reference proteome</keyword>
<dbReference type="InterPro" id="IPR040911">
    <property type="entry name" value="Exostosin_GT47"/>
</dbReference>
<dbReference type="Pfam" id="PF03016">
    <property type="entry name" value="Exostosin_GT47"/>
    <property type="match status" value="1"/>
</dbReference>
<organism evidence="4 5">
    <name type="scientific">Durusdinium trenchii</name>
    <dbReference type="NCBI Taxonomy" id="1381693"/>
    <lineage>
        <taxon>Eukaryota</taxon>
        <taxon>Sar</taxon>
        <taxon>Alveolata</taxon>
        <taxon>Dinophyceae</taxon>
        <taxon>Suessiales</taxon>
        <taxon>Symbiodiniaceae</taxon>
        <taxon>Durusdinium</taxon>
    </lineage>
</organism>
<evidence type="ECO:0000313" key="4">
    <source>
        <dbReference type="EMBL" id="CAK9003543.1"/>
    </source>
</evidence>
<protein>
    <submittedName>
        <fullName evidence="4">Probable glucuronosyltransferase GUT1 (Glucuronoxylan glucuronosyltransferase 1) (OsGUT1)</fullName>
    </submittedName>
</protein>
<reference evidence="4 5" key="1">
    <citation type="submission" date="2024-02" db="EMBL/GenBank/DDBJ databases">
        <authorList>
            <person name="Chen Y."/>
            <person name="Shah S."/>
            <person name="Dougan E. K."/>
            <person name="Thang M."/>
            <person name="Chan C."/>
        </authorList>
    </citation>
    <scope>NUCLEOTIDE SEQUENCE [LARGE SCALE GENOMIC DNA]</scope>
</reference>
<evidence type="ECO:0000256" key="2">
    <source>
        <dbReference type="SAM" id="MobiDB-lite"/>
    </source>
</evidence>
<dbReference type="InterPro" id="IPR004263">
    <property type="entry name" value="Exostosin"/>
</dbReference>
<evidence type="ECO:0000259" key="3">
    <source>
        <dbReference type="Pfam" id="PF03016"/>
    </source>
</evidence>